<dbReference type="Pfam" id="PF08242">
    <property type="entry name" value="Methyltransf_12"/>
    <property type="match status" value="1"/>
</dbReference>
<evidence type="ECO:0000259" key="2">
    <source>
        <dbReference type="Pfam" id="PF08242"/>
    </source>
</evidence>
<keyword evidence="4" id="KW-1185">Reference proteome</keyword>
<dbReference type="GO" id="GO:0032259">
    <property type="term" value="P:methylation"/>
    <property type="evidence" value="ECO:0007669"/>
    <property type="project" value="UniProtKB-KW"/>
</dbReference>
<feature type="domain" description="Methyltransferase type 12" evidence="2">
    <location>
        <begin position="64"/>
        <end position="168"/>
    </location>
</feature>
<dbReference type="RefSeq" id="XP_033655173.1">
    <property type="nucleotide sequence ID" value="XM_033795473.1"/>
</dbReference>
<gene>
    <name evidence="3" type="ORF">EI97DRAFT_374834</name>
</gene>
<keyword evidence="3" id="KW-0808">Transferase</keyword>
<dbReference type="GeneID" id="54548648"/>
<dbReference type="OrthoDB" id="3647at2759"/>
<dbReference type="SUPFAM" id="SSF53335">
    <property type="entry name" value="S-adenosyl-L-methionine-dependent methyltransferases"/>
    <property type="match status" value="1"/>
</dbReference>
<sequence length="294" mass="32378">MTSVADANRAFFDNMSQTIRQDPIKAQWIAGINDKVTNFLQSHIDWVGLSHTKTNAPDRNIRHLDYACGDGVLSRALHPYVTDTVGIDISPLTVSSYNTTNASLNPRHPIRAVVGSLLDKSDPNPVSLSTPEFFNFDIVTGGLAFHHFEDAAYAAERLRKRLRPGGVLVLTDFLTGGDMLIDDDGNVVEGSEGDHYSHIRRHHANGHGHHHGHGHEHAPDTTAAKGDIKKHTMDSIVVTAFSIQEVKDFLANAGFVDIDVRVMPEKVFVDFGKKMLRTIMFAKGRNPGDGKDEL</sequence>
<evidence type="ECO:0000313" key="3">
    <source>
        <dbReference type="EMBL" id="KAF2277634.1"/>
    </source>
</evidence>
<protein>
    <submittedName>
        <fullName evidence="3">S-adenosyl-L-methionine-dependent methyltransferase</fullName>
    </submittedName>
</protein>
<dbReference type="GO" id="GO:0008168">
    <property type="term" value="F:methyltransferase activity"/>
    <property type="evidence" value="ECO:0007669"/>
    <property type="project" value="UniProtKB-KW"/>
</dbReference>
<evidence type="ECO:0000313" key="4">
    <source>
        <dbReference type="Proteomes" id="UP000800097"/>
    </source>
</evidence>
<reference evidence="3" key="1">
    <citation type="journal article" date="2020" name="Stud. Mycol.">
        <title>101 Dothideomycetes genomes: a test case for predicting lifestyles and emergence of pathogens.</title>
        <authorList>
            <person name="Haridas S."/>
            <person name="Albert R."/>
            <person name="Binder M."/>
            <person name="Bloem J."/>
            <person name="Labutti K."/>
            <person name="Salamov A."/>
            <person name="Andreopoulos B."/>
            <person name="Baker S."/>
            <person name="Barry K."/>
            <person name="Bills G."/>
            <person name="Bluhm B."/>
            <person name="Cannon C."/>
            <person name="Castanera R."/>
            <person name="Culley D."/>
            <person name="Daum C."/>
            <person name="Ezra D."/>
            <person name="Gonzalez J."/>
            <person name="Henrissat B."/>
            <person name="Kuo A."/>
            <person name="Liang C."/>
            <person name="Lipzen A."/>
            <person name="Lutzoni F."/>
            <person name="Magnuson J."/>
            <person name="Mondo S."/>
            <person name="Nolan M."/>
            <person name="Ohm R."/>
            <person name="Pangilinan J."/>
            <person name="Park H.-J."/>
            <person name="Ramirez L."/>
            <person name="Alfaro M."/>
            <person name="Sun H."/>
            <person name="Tritt A."/>
            <person name="Yoshinaga Y."/>
            <person name="Zwiers L.-H."/>
            <person name="Turgeon B."/>
            <person name="Goodwin S."/>
            <person name="Spatafora J."/>
            <person name="Crous P."/>
            <person name="Grigoriev I."/>
        </authorList>
    </citation>
    <scope>NUCLEOTIDE SEQUENCE</scope>
    <source>
        <strain evidence="3">CBS 379.55</strain>
    </source>
</reference>
<dbReference type="Gene3D" id="3.40.50.150">
    <property type="entry name" value="Vaccinia Virus protein VP39"/>
    <property type="match status" value="1"/>
</dbReference>
<dbReference type="PANTHER" id="PTHR43591:SF108">
    <property type="entry name" value="S-ADENOSYL-L-METHIONINE-DEPENDENT METHYLTRANSFERASE"/>
    <property type="match status" value="1"/>
</dbReference>
<dbReference type="EMBL" id="ML986490">
    <property type="protein sequence ID" value="KAF2277634.1"/>
    <property type="molecule type" value="Genomic_DNA"/>
</dbReference>
<dbReference type="Proteomes" id="UP000800097">
    <property type="component" value="Unassembled WGS sequence"/>
</dbReference>
<proteinExistence type="predicted"/>
<organism evidence="3 4">
    <name type="scientific">Westerdykella ornata</name>
    <dbReference type="NCBI Taxonomy" id="318751"/>
    <lineage>
        <taxon>Eukaryota</taxon>
        <taxon>Fungi</taxon>
        <taxon>Dikarya</taxon>
        <taxon>Ascomycota</taxon>
        <taxon>Pezizomycotina</taxon>
        <taxon>Dothideomycetes</taxon>
        <taxon>Pleosporomycetidae</taxon>
        <taxon>Pleosporales</taxon>
        <taxon>Sporormiaceae</taxon>
        <taxon>Westerdykella</taxon>
    </lineage>
</organism>
<feature type="compositionally biased region" description="Basic residues" evidence="1">
    <location>
        <begin position="202"/>
        <end position="214"/>
    </location>
</feature>
<evidence type="ECO:0000256" key="1">
    <source>
        <dbReference type="SAM" id="MobiDB-lite"/>
    </source>
</evidence>
<accession>A0A6A6JN19</accession>
<dbReference type="AlphaFoldDB" id="A0A6A6JN19"/>
<dbReference type="CDD" id="cd02440">
    <property type="entry name" value="AdoMet_MTases"/>
    <property type="match status" value="1"/>
</dbReference>
<feature type="region of interest" description="Disordered" evidence="1">
    <location>
        <begin position="202"/>
        <end position="224"/>
    </location>
</feature>
<dbReference type="PANTHER" id="PTHR43591">
    <property type="entry name" value="METHYLTRANSFERASE"/>
    <property type="match status" value="1"/>
</dbReference>
<dbReference type="InterPro" id="IPR013217">
    <property type="entry name" value="Methyltransf_12"/>
</dbReference>
<dbReference type="InterPro" id="IPR029063">
    <property type="entry name" value="SAM-dependent_MTases_sf"/>
</dbReference>
<name>A0A6A6JN19_WESOR</name>
<keyword evidence="3" id="KW-0489">Methyltransferase</keyword>